<dbReference type="InterPro" id="IPR005148">
    <property type="entry name" value="Arg-tRNA-synth_N"/>
</dbReference>
<dbReference type="SUPFAM" id="SSF47323">
    <property type="entry name" value="Anticodon-binding domain of a subclass of class I aminoacyl-tRNA synthetases"/>
    <property type="match status" value="1"/>
</dbReference>
<dbReference type="GO" id="GO:0005737">
    <property type="term" value="C:cytoplasm"/>
    <property type="evidence" value="ECO:0007669"/>
    <property type="project" value="UniProtKB-SubCell"/>
</dbReference>
<feature type="domain" description="DALR anticodon binding" evidence="11">
    <location>
        <begin position="467"/>
        <end position="588"/>
    </location>
</feature>
<dbReference type="PANTHER" id="PTHR11956">
    <property type="entry name" value="ARGINYL-TRNA SYNTHETASE"/>
    <property type="match status" value="1"/>
</dbReference>
<comment type="similarity">
    <text evidence="1 9 10">Belongs to the class-I aminoacyl-tRNA synthetase family.</text>
</comment>
<dbReference type="HAMAP" id="MF_00123">
    <property type="entry name" value="Arg_tRNA_synth"/>
    <property type="match status" value="1"/>
</dbReference>
<protein>
    <recommendedName>
        <fullName evidence="9">Arginine--tRNA ligase</fullName>
        <ecNumber evidence="9">6.1.1.19</ecNumber>
    </recommendedName>
    <alternativeName>
        <fullName evidence="9">Arginyl-tRNA synthetase</fullName>
        <shortName evidence="9">ArgRS</shortName>
    </alternativeName>
</protein>
<dbReference type="EMBL" id="CP027860">
    <property type="protein sequence ID" value="AVP96235.1"/>
    <property type="molecule type" value="Genomic_DNA"/>
</dbReference>
<dbReference type="Gene3D" id="3.30.1360.70">
    <property type="entry name" value="Arginyl tRNA synthetase N-terminal domain"/>
    <property type="match status" value="1"/>
</dbReference>
<dbReference type="SMART" id="SM00836">
    <property type="entry name" value="DALR_1"/>
    <property type="match status" value="1"/>
</dbReference>
<keyword evidence="5 9" id="KW-0067">ATP-binding</keyword>
<dbReference type="InterPro" id="IPR035684">
    <property type="entry name" value="ArgRS_core"/>
</dbReference>
<feature type="short sequence motif" description="'HIGH' region" evidence="9">
    <location>
        <begin position="127"/>
        <end position="137"/>
    </location>
</feature>
<dbReference type="GO" id="GO:0006420">
    <property type="term" value="P:arginyl-tRNA aminoacylation"/>
    <property type="evidence" value="ECO:0007669"/>
    <property type="project" value="UniProtKB-UniRule"/>
</dbReference>
<proteinExistence type="inferred from homology"/>
<dbReference type="InterPro" id="IPR009080">
    <property type="entry name" value="tRNAsynth_Ia_anticodon-bd"/>
</dbReference>
<dbReference type="Gene3D" id="3.40.50.620">
    <property type="entry name" value="HUPs"/>
    <property type="match status" value="1"/>
</dbReference>
<reference evidence="13 14" key="2">
    <citation type="submission" date="2018-03" db="EMBL/GenBank/DDBJ databases">
        <authorList>
            <person name="Keele B.F."/>
        </authorList>
    </citation>
    <scope>NUCLEOTIDE SEQUENCE [LARGE SCALE GENOMIC DNA]</scope>
    <source>
        <strain evidence="13 14">D13</strain>
    </source>
</reference>
<dbReference type="InterPro" id="IPR001278">
    <property type="entry name" value="Arg-tRNA-ligase"/>
</dbReference>
<evidence type="ECO:0000313" key="14">
    <source>
        <dbReference type="Proteomes" id="UP000241074"/>
    </source>
</evidence>
<dbReference type="PANTHER" id="PTHR11956:SF5">
    <property type="entry name" value="ARGININE--TRNA LIGASE, CYTOPLASMIC"/>
    <property type="match status" value="1"/>
</dbReference>
<dbReference type="SUPFAM" id="SSF55190">
    <property type="entry name" value="Arginyl-tRNA synthetase (ArgRS), N-terminal 'additional' domain"/>
    <property type="match status" value="1"/>
</dbReference>
<dbReference type="KEGG" id="xba:C7S18_03065"/>
<accession>A0A2P1PN30</accession>
<evidence type="ECO:0000256" key="4">
    <source>
        <dbReference type="ARBA" id="ARBA00022741"/>
    </source>
</evidence>
<dbReference type="NCBIfam" id="TIGR00456">
    <property type="entry name" value="argS"/>
    <property type="match status" value="1"/>
</dbReference>
<keyword evidence="2 9" id="KW-0963">Cytoplasm</keyword>
<dbReference type="InterPro" id="IPR014729">
    <property type="entry name" value="Rossmann-like_a/b/a_fold"/>
</dbReference>
<comment type="subunit">
    <text evidence="9">Monomer.</text>
</comment>
<dbReference type="FunFam" id="3.30.1360.70:FF:000003">
    <property type="entry name" value="Arginine--tRNA ligase"/>
    <property type="match status" value="1"/>
</dbReference>
<evidence type="ECO:0000313" key="13">
    <source>
        <dbReference type="EMBL" id="AVP96235.1"/>
    </source>
</evidence>
<evidence type="ECO:0000256" key="6">
    <source>
        <dbReference type="ARBA" id="ARBA00022917"/>
    </source>
</evidence>
<name>A0A2P1PN30_9GAMM</name>
<evidence type="ECO:0000256" key="3">
    <source>
        <dbReference type="ARBA" id="ARBA00022598"/>
    </source>
</evidence>
<gene>
    <name evidence="9" type="primary">argS</name>
    <name evidence="13" type="ORF">C7S18_03065</name>
</gene>
<dbReference type="EC" id="6.1.1.19" evidence="9"/>
<evidence type="ECO:0000259" key="12">
    <source>
        <dbReference type="SMART" id="SM01016"/>
    </source>
</evidence>
<organism evidence="13 14">
    <name type="scientific">Ahniella affigens</name>
    <dbReference type="NCBI Taxonomy" id="2021234"/>
    <lineage>
        <taxon>Bacteria</taxon>
        <taxon>Pseudomonadati</taxon>
        <taxon>Pseudomonadota</taxon>
        <taxon>Gammaproteobacteria</taxon>
        <taxon>Lysobacterales</taxon>
        <taxon>Rhodanobacteraceae</taxon>
        <taxon>Ahniella</taxon>
    </lineage>
</organism>
<dbReference type="InterPro" id="IPR008909">
    <property type="entry name" value="DALR_anticod-bd"/>
</dbReference>
<dbReference type="GO" id="GO:0004814">
    <property type="term" value="F:arginine-tRNA ligase activity"/>
    <property type="evidence" value="ECO:0007669"/>
    <property type="project" value="UniProtKB-UniRule"/>
</dbReference>
<dbReference type="PROSITE" id="PS00178">
    <property type="entry name" value="AA_TRNA_LIGASE_I"/>
    <property type="match status" value="1"/>
</dbReference>
<dbReference type="Pfam" id="PF05746">
    <property type="entry name" value="DALR_1"/>
    <property type="match status" value="1"/>
</dbReference>
<dbReference type="InterPro" id="IPR036695">
    <property type="entry name" value="Arg-tRNA-synth_N_sf"/>
</dbReference>
<evidence type="ECO:0000256" key="7">
    <source>
        <dbReference type="ARBA" id="ARBA00023146"/>
    </source>
</evidence>
<keyword evidence="6 9" id="KW-0648">Protein biosynthesis</keyword>
<reference evidence="13 14" key="1">
    <citation type="submission" date="2018-03" db="EMBL/GenBank/DDBJ databases">
        <title>Ahniella affigens gen. nov., sp. nov., a gammaproteobacterium isolated from sandy soil near a stream.</title>
        <authorList>
            <person name="Ko Y."/>
            <person name="Kim J.-H."/>
        </authorList>
    </citation>
    <scope>NUCLEOTIDE SEQUENCE [LARGE SCALE GENOMIC DNA]</scope>
    <source>
        <strain evidence="13 14">D13</strain>
    </source>
</reference>
<dbReference type="Pfam" id="PF00750">
    <property type="entry name" value="tRNA-synt_1d"/>
    <property type="match status" value="2"/>
</dbReference>
<evidence type="ECO:0000256" key="9">
    <source>
        <dbReference type="HAMAP-Rule" id="MF_00123"/>
    </source>
</evidence>
<evidence type="ECO:0000256" key="8">
    <source>
        <dbReference type="ARBA" id="ARBA00049339"/>
    </source>
</evidence>
<sequence>MKDIIRSQIDAAFQALAAEGLLPSATVPDYAIERTRNKAHGDFAVNVAMQTAKLASRKPREVAELIVARLPQHADIAKVEIAGPGFINLFLHADALTRTVARVLSNPRYGFAIPASRQSVTVEYVSANPNGPLHVGHGRGAAYGSSLANLLEAGGYKVHREYYVNDAGRQMDILAISVWLRYLELSGETIRFPDNGYKGDYVHGIARDLRLNDGGVLHRPASKVLNDLPLDLNQGGGEEGKEAHVDALIVRAKTLLGENEYKRLFNAGLKAELADIKDDLAGFGVIYDNWFSEKSLATSGAVQRAIDVLKAQGHMYEQDGALWFRATTFGDEKDRVVVRENGATTYFASDIAYLLNKFDRGFDRAIYVFGADHHGYVARLKAAAQGLGVDPNRLEIKLVQFAVLFEGGEKQQMSTRAGRFVTLRELREDIGRDAARFFYVMRSHDQHLDFDLDLARSQSLDNPVHYLHYTHARLCGVFRNAVDKNLRYDRELGLAALAELSEPQAIDVLQRLSAFPELVEAAVENRSPHLLVNGLRELAAAFNAFYNEHTLLVESGSLRCARMALAEATQQVLREGLGVIGVSAPERI</sequence>
<dbReference type="PRINTS" id="PR01038">
    <property type="entry name" value="TRNASYNTHARG"/>
</dbReference>
<evidence type="ECO:0000256" key="5">
    <source>
        <dbReference type="ARBA" id="ARBA00022840"/>
    </source>
</evidence>
<keyword evidence="4 9" id="KW-0547">Nucleotide-binding</keyword>
<evidence type="ECO:0000256" key="10">
    <source>
        <dbReference type="RuleBase" id="RU363038"/>
    </source>
</evidence>
<dbReference type="InterPro" id="IPR001412">
    <property type="entry name" value="aa-tRNA-synth_I_CS"/>
</dbReference>
<dbReference type="CDD" id="cd00671">
    <property type="entry name" value="ArgRS_core"/>
    <property type="match status" value="1"/>
</dbReference>
<evidence type="ECO:0000256" key="1">
    <source>
        <dbReference type="ARBA" id="ARBA00005594"/>
    </source>
</evidence>
<comment type="catalytic activity">
    <reaction evidence="8 9">
        <text>tRNA(Arg) + L-arginine + ATP = L-arginyl-tRNA(Arg) + AMP + diphosphate</text>
        <dbReference type="Rhea" id="RHEA:20301"/>
        <dbReference type="Rhea" id="RHEA-COMP:9658"/>
        <dbReference type="Rhea" id="RHEA-COMP:9673"/>
        <dbReference type="ChEBI" id="CHEBI:30616"/>
        <dbReference type="ChEBI" id="CHEBI:32682"/>
        <dbReference type="ChEBI" id="CHEBI:33019"/>
        <dbReference type="ChEBI" id="CHEBI:78442"/>
        <dbReference type="ChEBI" id="CHEBI:78513"/>
        <dbReference type="ChEBI" id="CHEBI:456215"/>
        <dbReference type="EC" id="6.1.1.19"/>
    </reaction>
</comment>
<dbReference type="Gene3D" id="1.10.730.10">
    <property type="entry name" value="Isoleucyl-tRNA Synthetase, Domain 1"/>
    <property type="match status" value="1"/>
</dbReference>
<feature type="domain" description="Arginyl tRNA synthetase N-terminal" evidence="12">
    <location>
        <begin position="3"/>
        <end position="91"/>
    </location>
</feature>
<keyword evidence="7 9" id="KW-0030">Aminoacyl-tRNA synthetase</keyword>
<dbReference type="GO" id="GO:0005524">
    <property type="term" value="F:ATP binding"/>
    <property type="evidence" value="ECO:0007669"/>
    <property type="project" value="UniProtKB-UniRule"/>
</dbReference>
<dbReference type="Proteomes" id="UP000241074">
    <property type="component" value="Chromosome"/>
</dbReference>
<dbReference type="SUPFAM" id="SSF52374">
    <property type="entry name" value="Nucleotidylyl transferase"/>
    <property type="match status" value="1"/>
</dbReference>
<dbReference type="SMART" id="SM01016">
    <property type="entry name" value="Arg_tRNA_synt_N"/>
    <property type="match status" value="1"/>
</dbReference>
<evidence type="ECO:0000259" key="11">
    <source>
        <dbReference type="SMART" id="SM00836"/>
    </source>
</evidence>
<comment type="subcellular location">
    <subcellularLocation>
        <location evidence="9">Cytoplasm</location>
    </subcellularLocation>
</comment>
<dbReference type="Pfam" id="PF03485">
    <property type="entry name" value="Arg_tRNA_synt_N"/>
    <property type="match status" value="1"/>
</dbReference>
<keyword evidence="3 9" id="KW-0436">Ligase</keyword>
<keyword evidence="14" id="KW-1185">Reference proteome</keyword>
<dbReference type="AlphaFoldDB" id="A0A2P1PN30"/>
<dbReference type="OrthoDB" id="9803211at2"/>
<evidence type="ECO:0000256" key="2">
    <source>
        <dbReference type="ARBA" id="ARBA00022490"/>
    </source>
</evidence>
<dbReference type="RefSeq" id="WP_106890164.1">
    <property type="nucleotide sequence ID" value="NZ_CP027860.1"/>
</dbReference>